<feature type="repeat" description="ANK" evidence="3">
    <location>
        <begin position="859"/>
        <end position="891"/>
    </location>
</feature>
<gene>
    <name evidence="7" type="ORF">C2S_1248</name>
</gene>
<evidence type="ECO:0000256" key="4">
    <source>
        <dbReference type="SAM" id="MobiDB-lite"/>
    </source>
</evidence>
<evidence type="ECO:0000256" key="1">
    <source>
        <dbReference type="ARBA" id="ARBA00022737"/>
    </source>
</evidence>
<dbReference type="AlphaFoldDB" id="A0A9Q9UC45"/>
<feature type="repeat" description="ANK" evidence="3">
    <location>
        <begin position="994"/>
        <end position="1026"/>
    </location>
</feature>
<feature type="repeat" description="ANK" evidence="3">
    <location>
        <begin position="462"/>
        <end position="494"/>
    </location>
</feature>
<organism evidence="7 8">
    <name type="scientific">Fusarium fujikuroi</name>
    <name type="common">Bakanae and foot rot disease fungus</name>
    <name type="synonym">Gibberella fujikuroi</name>
    <dbReference type="NCBI Taxonomy" id="5127"/>
    <lineage>
        <taxon>Eukaryota</taxon>
        <taxon>Fungi</taxon>
        <taxon>Dikarya</taxon>
        <taxon>Ascomycota</taxon>
        <taxon>Pezizomycotina</taxon>
        <taxon>Sordariomycetes</taxon>
        <taxon>Hypocreomycetidae</taxon>
        <taxon>Hypocreales</taxon>
        <taxon>Nectriaceae</taxon>
        <taxon>Fusarium</taxon>
        <taxon>Fusarium fujikuroi species complex</taxon>
    </lineage>
</organism>
<dbReference type="EMBL" id="CABFJX010000223">
    <property type="protein sequence ID" value="VTT68360.1"/>
    <property type="molecule type" value="Genomic_DNA"/>
</dbReference>
<keyword evidence="1" id="KW-0677">Repeat</keyword>
<evidence type="ECO:0000259" key="5">
    <source>
        <dbReference type="Pfam" id="PF22939"/>
    </source>
</evidence>
<dbReference type="Pfam" id="PF24883">
    <property type="entry name" value="NPHP3_N"/>
    <property type="match status" value="1"/>
</dbReference>
<dbReference type="PANTHER" id="PTHR24198:SF165">
    <property type="entry name" value="ANKYRIN REPEAT-CONTAINING PROTEIN-RELATED"/>
    <property type="match status" value="1"/>
</dbReference>
<feature type="repeat" description="ANK" evidence="3">
    <location>
        <begin position="760"/>
        <end position="792"/>
    </location>
</feature>
<feature type="region of interest" description="Disordered" evidence="4">
    <location>
        <begin position="1"/>
        <end position="23"/>
    </location>
</feature>
<dbReference type="SMART" id="SM00248">
    <property type="entry name" value="ANK"/>
    <property type="match status" value="14"/>
</dbReference>
<dbReference type="Gene3D" id="1.25.40.20">
    <property type="entry name" value="Ankyrin repeat-containing domain"/>
    <property type="match status" value="4"/>
</dbReference>
<proteinExistence type="predicted"/>
<keyword evidence="2 3" id="KW-0040">ANK repeat</keyword>
<dbReference type="InterPro" id="IPR056884">
    <property type="entry name" value="NPHP3-like_N"/>
</dbReference>
<dbReference type="InterPro" id="IPR054471">
    <property type="entry name" value="GPIID_WHD"/>
</dbReference>
<evidence type="ECO:0000313" key="8">
    <source>
        <dbReference type="Proteomes" id="UP000760494"/>
    </source>
</evidence>
<dbReference type="SUPFAM" id="SSF48403">
    <property type="entry name" value="Ankyrin repeat"/>
    <property type="match status" value="2"/>
</dbReference>
<feature type="repeat" description="ANK" evidence="3">
    <location>
        <begin position="727"/>
        <end position="759"/>
    </location>
</feature>
<comment type="caution">
    <text evidence="7">The sequence shown here is derived from an EMBL/GenBank/DDBJ whole genome shotgun (WGS) entry which is preliminary data.</text>
</comment>
<feature type="domain" description="GPI inositol-deacylase winged helix" evidence="5">
    <location>
        <begin position="301"/>
        <end position="382"/>
    </location>
</feature>
<accession>A0A9Q9UC45</accession>
<evidence type="ECO:0000313" key="7">
    <source>
        <dbReference type="EMBL" id="VTT68360.1"/>
    </source>
</evidence>
<dbReference type="PANTHER" id="PTHR24198">
    <property type="entry name" value="ANKYRIN REPEAT AND PROTEIN KINASE DOMAIN-CONTAINING PROTEIN"/>
    <property type="match status" value="1"/>
</dbReference>
<evidence type="ECO:0000256" key="2">
    <source>
        <dbReference type="ARBA" id="ARBA00023043"/>
    </source>
</evidence>
<dbReference type="PROSITE" id="PS50297">
    <property type="entry name" value="ANK_REP_REGION"/>
    <property type="match status" value="6"/>
</dbReference>
<dbReference type="PROSITE" id="PS50088">
    <property type="entry name" value="ANK_REPEAT"/>
    <property type="match status" value="11"/>
</dbReference>
<dbReference type="InterPro" id="IPR036770">
    <property type="entry name" value="Ankyrin_rpt-contain_sf"/>
</dbReference>
<evidence type="ECO:0000256" key="3">
    <source>
        <dbReference type="PROSITE-ProRule" id="PRU00023"/>
    </source>
</evidence>
<protein>
    <recommendedName>
        <fullName evidence="9">Ankyrin</fullName>
    </recommendedName>
</protein>
<reference evidence="7" key="1">
    <citation type="submission" date="2019-05" db="EMBL/GenBank/DDBJ databases">
        <authorList>
            <person name="Piombo E."/>
        </authorList>
    </citation>
    <scope>NUCLEOTIDE SEQUENCE</scope>
    <source>
        <strain evidence="7">C2S</strain>
    </source>
</reference>
<feature type="domain" description="Nephrocystin 3-like N-terminal" evidence="6">
    <location>
        <begin position="68"/>
        <end position="192"/>
    </location>
</feature>
<feature type="repeat" description="ANK" evidence="3">
    <location>
        <begin position="694"/>
        <end position="726"/>
    </location>
</feature>
<feature type="repeat" description="ANK" evidence="3">
    <location>
        <begin position="895"/>
        <end position="927"/>
    </location>
</feature>
<feature type="repeat" description="ANK" evidence="3">
    <location>
        <begin position="495"/>
        <end position="528"/>
    </location>
</feature>
<dbReference type="Proteomes" id="UP000760494">
    <property type="component" value="Unassembled WGS sequence"/>
</dbReference>
<dbReference type="InterPro" id="IPR002110">
    <property type="entry name" value="Ankyrin_rpt"/>
</dbReference>
<evidence type="ECO:0000259" key="6">
    <source>
        <dbReference type="Pfam" id="PF24883"/>
    </source>
</evidence>
<evidence type="ECO:0008006" key="9">
    <source>
        <dbReference type="Google" id="ProtNLM"/>
    </source>
</evidence>
<dbReference type="Pfam" id="PF12796">
    <property type="entry name" value="Ank_2"/>
    <property type="match status" value="4"/>
</dbReference>
<dbReference type="Pfam" id="PF22939">
    <property type="entry name" value="WHD_GPIID"/>
    <property type="match status" value="1"/>
</dbReference>
<feature type="repeat" description="ANK" evidence="3">
    <location>
        <begin position="826"/>
        <end position="858"/>
    </location>
</feature>
<sequence length="1058" mass="117877">MKGFGTKPPPGRGAGSSAPQNFEHGVLKTPPKGILQCTEPVSNIYRCHYLLCPHKVVIPQEAPESPCSYKVKTYKEGRMACVFFYFSQCDPNQPSVPQLWASLLEQLIQQVGTSDNIAPELHSRFCQSWLGDFIYPTAYASLFYQQASMFKTVYVVIDALHLCDEYCDGGTTQTILETFSELPENVRLLFTCNNSPQAKGFGAQQKIQVKPNPADVEAYVRRRVSLSTKLQHLEIESLLNTIIDHTQESEMFIVAKMHLDRLEACRSLASSRNMPNLSLNLSEIFENSCQQIKRSAPADISLAKHVFTWVVYARDDITMDHVLQSFAISTRMDRQDRKLYLNLEYLLRVCDNLVTMDDEKNTLRLVHESVRECILRNGLLAEQPDSVIARTCLECLMSEDTDDVSNCLLFYSATFWASHLQSVIIQDCKELEDLAMTFLCSAAQLEKMSNTIRENDHGRTVDGMTGLHAAAYFDLPQLVHGLVNNGIPVNSSDSGDETALHWAVSYGKLNVVKQLLKKSHADPNVGDKRKETPLHKLNMGPLGTQFEIAKALINGGAEVTIKNNQNFSPVSTAIQFGPTSIASLFISSQKDVNTEFEQGWTFLRAVFYYGHGVAESVDQDKKSPGSMARHRAVKRHLDCLVDLLLDKGVKLDQPTTNGWLPVIHASRNGSVLMLRKLLEYQPNSDLVNKTKTAKGKSPLRCALKYERWSTAQILVHHGANVNEVNNDGWSPLIHVTKRNQYEMVQFLIQKGALVNSTDNHGLSALSHAVNNGNKDITWLLIMNGALVNIPARNSLSNIEKALQDQDLSIAWLLCVHHADLEQTDDQGMTLLHRASREGNLRNVTFLLDRGMTIGTADHEGLTPLHHAVLRQSREVVELIASRNTGSRFLDRPDKNGCTALILATRKVNIALVQILLRHGSSCEIKDRKGMTAIHHAASLGFREALQILLPKVKDINLADKMGNTAIHHGVLGGKANIVRFLAERKADLEVLNVEGCSALILAVLKDNPETVRELVRVGANIYTEGRNGCSAMDFAEHQGNYKSRRVLIEAIQPSQLSE</sequence>
<name>A0A9Q9UC45_FUSFU</name>
<feature type="repeat" description="ANK" evidence="3">
    <location>
        <begin position="961"/>
        <end position="993"/>
    </location>
</feature>
<feature type="repeat" description="ANK" evidence="3">
    <location>
        <begin position="928"/>
        <end position="960"/>
    </location>
</feature>